<keyword evidence="9 17" id="KW-0418">Kinase</keyword>
<evidence type="ECO:0000313" key="17">
    <source>
        <dbReference type="EMBL" id="MCU6762931.1"/>
    </source>
</evidence>
<dbReference type="InterPro" id="IPR003594">
    <property type="entry name" value="HATPase_dom"/>
</dbReference>
<dbReference type="Gene3D" id="1.10.287.130">
    <property type="match status" value="1"/>
</dbReference>
<evidence type="ECO:0000259" key="16">
    <source>
        <dbReference type="PROSITE" id="PS50885"/>
    </source>
</evidence>
<organism evidence="17 18">
    <name type="scientific">Brotonthovivens ammoniilytica</name>
    <dbReference type="NCBI Taxonomy" id="2981725"/>
    <lineage>
        <taxon>Bacteria</taxon>
        <taxon>Bacillati</taxon>
        <taxon>Bacillota</taxon>
        <taxon>Clostridia</taxon>
        <taxon>Lachnospirales</taxon>
        <taxon>Lachnospiraceae</taxon>
        <taxon>Brotonthovivens</taxon>
    </lineage>
</organism>
<evidence type="ECO:0000313" key="18">
    <source>
        <dbReference type="Proteomes" id="UP001652442"/>
    </source>
</evidence>
<dbReference type="SUPFAM" id="SSF47384">
    <property type="entry name" value="Homodimeric domain of signal transducing histidine kinase"/>
    <property type="match status" value="1"/>
</dbReference>
<evidence type="ECO:0000259" key="15">
    <source>
        <dbReference type="PROSITE" id="PS50109"/>
    </source>
</evidence>
<dbReference type="InterPro" id="IPR036097">
    <property type="entry name" value="HisK_dim/P_sf"/>
</dbReference>
<keyword evidence="12" id="KW-0902">Two-component regulatory system</keyword>
<evidence type="ECO:0000256" key="5">
    <source>
        <dbReference type="ARBA" id="ARBA00022553"/>
    </source>
</evidence>
<evidence type="ECO:0000256" key="8">
    <source>
        <dbReference type="ARBA" id="ARBA00022741"/>
    </source>
</evidence>
<dbReference type="PROSITE" id="PS50885">
    <property type="entry name" value="HAMP"/>
    <property type="match status" value="1"/>
</dbReference>
<comment type="caution">
    <text evidence="17">The sequence shown here is derived from an EMBL/GenBank/DDBJ whole genome shotgun (WGS) entry which is preliminary data.</text>
</comment>
<dbReference type="InterPro" id="IPR003661">
    <property type="entry name" value="HisK_dim/P_dom"/>
</dbReference>
<feature type="domain" description="HAMP" evidence="16">
    <location>
        <begin position="210"/>
        <end position="262"/>
    </location>
</feature>
<dbReference type="EMBL" id="JAOQJQ010000004">
    <property type="protein sequence ID" value="MCU6762931.1"/>
    <property type="molecule type" value="Genomic_DNA"/>
</dbReference>
<name>A0ABT2TMP1_9FIRM</name>
<evidence type="ECO:0000256" key="2">
    <source>
        <dbReference type="ARBA" id="ARBA00004651"/>
    </source>
</evidence>
<dbReference type="EC" id="2.7.13.3" evidence="3"/>
<dbReference type="InterPro" id="IPR004358">
    <property type="entry name" value="Sig_transdc_His_kin-like_C"/>
</dbReference>
<evidence type="ECO:0000256" key="7">
    <source>
        <dbReference type="ARBA" id="ARBA00022692"/>
    </source>
</evidence>
<feature type="transmembrane region" description="Helical" evidence="14">
    <location>
        <begin position="185"/>
        <end position="209"/>
    </location>
</feature>
<comment type="catalytic activity">
    <reaction evidence="1">
        <text>ATP + protein L-histidine = ADP + protein N-phospho-L-histidine.</text>
        <dbReference type="EC" id="2.7.13.3"/>
    </reaction>
</comment>
<dbReference type="Proteomes" id="UP001652442">
    <property type="component" value="Unassembled WGS sequence"/>
</dbReference>
<keyword evidence="4" id="KW-1003">Cell membrane</keyword>
<dbReference type="PROSITE" id="PS50109">
    <property type="entry name" value="HIS_KIN"/>
    <property type="match status" value="1"/>
</dbReference>
<dbReference type="SUPFAM" id="SSF55874">
    <property type="entry name" value="ATPase domain of HSP90 chaperone/DNA topoisomerase II/histidine kinase"/>
    <property type="match status" value="1"/>
</dbReference>
<dbReference type="GO" id="GO:0016301">
    <property type="term" value="F:kinase activity"/>
    <property type="evidence" value="ECO:0007669"/>
    <property type="project" value="UniProtKB-KW"/>
</dbReference>
<dbReference type="InterPro" id="IPR005467">
    <property type="entry name" value="His_kinase_dom"/>
</dbReference>
<accession>A0ABT2TMP1</accession>
<dbReference type="Gene3D" id="3.30.565.10">
    <property type="entry name" value="Histidine kinase-like ATPase, C-terminal domain"/>
    <property type="match status" value="1"/>
</dbReference>
<keyword evidence="10" id="KW-0067">ATP-binding</keyword>
<keyword evidence="7 14" id="KW-0812">Transmembrane</keyword>
<dbReference type="InterPro" id="IPR036890">
    <property type="entry name" value="HATPase_C_sf"/>
</dbReference>
<dbReference type="RefSeq" id="WP_158425587.1">
    <property type="nucleotide sequence ID" value="NZ_JAOQJQ010000004.1"/>
</dbReference>
<evidence type="ECO:0000256" key="1">
    <source>
        <dbReference type="ARBA" id="ARBA00000085"/>
    </source>
</evidence>
<evidence type="ECO:0000256" key="12">
    <source>
        <dbReference type="ARBA" id="ARBA00023012"/>
    </source>
</evidence>
<dbReference type="SUPFAM" id="SSF158472">
    <property type="entry name" value="HAMP domain-like"/>
    <property type="match status" value="1"/>
</dbReference>
<evidence type="ECO:0000256" key="4">
    <source>
        <dbReference type="ARBA" id="ARBA00022475"/>
    </source>
</evidence>
<dbReference type="SMART" id="SM00304">
    <property type="entry name" value="HAMP"/>
    <property type="match status" value="1"/>
</dbReference>
<dbReference type="CDD" id="cd00082">
    <property type="entry name" value="HisKA"/>
    <property type="match status" value="1"/>
</dbReference>
<evidence type="ECO:0000256" key="9">
    <source>
        <dbReference type="ARBA" id="ARBA00022777"/>
    </source>
</evidence>
<dbReference type="CDD" id="cd00075">
    <property type="entry name" value="HATPase"/>
    <property type="match status" value="1"/>
</dbReference>
<dbReference type="Gene3D" id="6.10.340.10">
    <property type="match status" value="1"/>
</dbReference>
<evidence type="ECO:0000256" key="3">
    <source>
        <dbReference type="ARBA" id="ARBA00012438"/>
    </source>
</evidence>
<dbReference type="Pfam" id="PF00512">
    <property type="entry name" value="HisKA"/>
    <property type="match status" value="1"/>
</dbReference>
<keyword evidence="11 14" id="KW-1133">Transmembrane helix</keyword>
<evidence type="ECO:0000256" key="6">
    <source>
        <dbReference type="ARBA" id="ARBA00022679"/>
    </source>
</evidence>
<feature type="transmembrane region" description="Helical" evidence="14">
    <location>
        <begin position="6"/>
        <end position="30"/>
    </location>
</feature>
<keyword evidence="13 14" id="KW-0472">Membrane</keyword>
<dbReference type="SMART" id="SM00387">
    <property type="entry name" value="HATPase_c"/>
    <property type="match status" value="1"/>
</dbReference>
<evidence type="ECO:0000256" key="14">
    <source>
        <dbReference type="SAM" id="Phobius"/>
    </source>
</evidence>
<proteinExistence type="predicted"/>
<dbReference type="PRINTS" id="PR00344">
    <property type="entry name" value="BCTRLSENSOR"/>
</dbReference>
<keyword evidence="6" id="KW-0808">Transferase</keyword>
<dbReference type="Pfam" id="PF02518">
    <property type="entry name" value="HATPase_c"/>
    <property type="match status" value="1"/>
</dbReference>
<dbReference type="CDD" id="cd06225">
    <property type="entry name" value="HAMP"/>
    <property type="match status" value="1"/>
</dbReference>
<dbReference type="InterPro" id="IPR003660">
    <property type="entry name" value="HAMP_dom"/>
</dbReference>
<feature type="domain" description="Histidine kinase" evidence="15">
    <location>
        <begin position="277"/>
        <end position="497"/>
    </location>
</feature>
<dbReference type="InterPro" id="IPR050398">
    <property type="entry name" value="HssS/ArlS-like"/>
</dbReference>
<sequence>MKLKTRLIFSFCFILFLPIALSCAVLFGFYQLQVHSMKQTYGLEKEEGSIFFMNSVQVLNRYTKADFEEFQKLARTNADKLENVSYLKEKNEKLKEKETFLVVSKGNQIIYNGDEGSSAYTEQELAKMLPDYSDKSNGKEESGYYLDDAMQLIVKQVNFEDSAGVKGSLYLLTDTDSILPEMRQLILDMGISIVLILILTAAVMTIWIYKGIINPIAKLKVATQNIRDGNLDFTIDAENDDEIGELCRNFEQMRQRLKYSTEENISSEKENKILISNIAHDLKTPITTVKGYAEGIIDGVADTPEKRDKYIRTIYNKANEMDRLINELTLYSKIDTNRIPYNFKKINVADYFNDCIEDIGLELEAGGIGLAYYNYADEKTDIIADPEQLKRVISNIISNSVKYMNKPKGFINIRIKDVGDFIQVELEDNGCGIPPRELPYIFDRFYRTDSSRNSSTGGSGIGLSIVKKIIEDHGGKIWATSKENTGTIMYFVIRKYQEVVNE</sequence>
<dbReference type="PROSITE" id="PS51257">
    <property type="entry name" value="PROKAR_LIPOPROTEIN"/>
    <property type="match status" value="1"/>
</dbReference>
<dbReference type="PANTHER" id="PTHR45528:SF1">
    <property type="entry name" value="SENSOR HISTIDINE KINASE CPXA"/>
    <property type="match status" value="1"/>
</dbReference>
<keyword evidence="5" id="KW-0597">Phosphoprotein</keyword>
<evidence type="ECO:0000256" key="11">
    <source>
        <dbReference type="ARBA" id="ARBA00022989"/>
    </source>
</evidence>
<reference evidence="17 18" key="1">
    <citation type="journal article" date="2021" name="ISME Commun">
        <title>Automated analysis of genomic sequences facilitates high-throughput and comprehensive description of bacteria.</title>
        <authorList>
            <person name="Hitch T.C.A."/>
        </authorList>
    </citation>
    <scope>NUCLEOTIDE SEQUENCE [LARGE SCALE GENOMIC DNA]</scope>
    <source>
        <strain evidence="17 18">Sanger_109</strain>
    </source>
</reference>
<comment type="subcellular location">
    <subcellularLocation>
        <location evidence="2">Cell membrane</location>
        <topology evidence="2">Multi-pass membrane protein</topology>
    </subcellularLocation>
</comment>
<dbReference type="Pfam" id="PF00672">
    <property type="entry name" value="HAMP"/>
    <property type="match status" value="1"/>
</dbReference>
<evidence type="ECO:0000256" key="10">
    <source>
        <dbReference type="ARBA" id="ARBA00022840"/>
    </source>
</evidence>
<dbReference type="PANTHER" id="PTHR45528">
    <property type="entry name" value="SENSOR HISTIDINE KINASE CPXA"/>
    <property type="match status" value="1"/>
</dbReference>
<gene>
    <name evidence="17" type="ORF">OCV88_11370</name>
</gene>
<dbReference type="SMART" id="SM00388">
    <property type="entry name" value="HisKA"/>
    <property type="match status" value="1"/>
</dbReference>
<evidence type="ECO:0000256" key="13">
    <source>
        <dbReference type="ARBA" id="ARBA00023136"/>
    </source>
</evidence>
<keyword evidence="8" id="KW-0547">Nucleotide-binding</keyword>
<keyword evidence="18" id="KW-1185">Reference proteome</keyword>
<protein>
    <recommendedName>
        <fullName evidence="3">histidine kinase</fullName>
        <ecNumber evidence="3">2.7.13.3</ecNumber>
    </recommendedName>
</protein>